<proteinExistence type="predicted"/>
<evidence type="ECO:0000313" key="2">
    <source>
        <dbReference type="Proteomes" id="UP001055879"/>
    </source>
</evidence>
<protein>
    <submittedName>
        <fullName evidence="1">Uncharacterized protein</fullName>
    </submittedName>
</protein>
<name>A0ACB9C131_ARCLA</name>
<comment type="caution">
    <text evidence="1">The sequence shown here is derived from an EMBL/GenBank/DDBJ whole genome shotgun (WGS) entry which is preliminary data.</text>
</comment>
<reference evidence="1 2" key="2">
    <citation type="journal article" date="2022" name="Mol. Ecol. Resour.">
        <title>The genomes of chicory, endive, great burdock and yacon provide insights into Asteraceae paleo-polyploidization history and plant inulin production.</title>
        <authorList>
            <person name="Fan W."/>
            <person name="Wang S."/>
            <person name="Wang H."/>
            <person name="Wang A."/>
            <person name="Jiang F."/>
            <person name="Liu H."/>
            <person name="Zhao H."/>
            <person name="Xu D."/>
            <person name="Zhang Y."/>
        </authorList>
    </citation>
    <scope>NUCLEOTIDE SEQUENCE [LARGE SCALE GENOMIC DNA]</scope>
    <source>
        <strain evidence="2">cv. Niubang</strain>
    </source>
</reference>
<dbReference type="Proteomes" id="UP001055879">
    <property type="component" value="Linkage Group LG05"/>
</dbReference>
<reference evidence="2" key="1">
    <citation type="journal article" date="2022" name="Mol. Ecol. Resour.">
        <title>The genomes of chicory, endive, great burdock and yacon provide insights into Asteraceae palaeo-polyploidization history and plant inulin production.</title>
        <authorList>
            <person name="Fan W."/>
            <person name="Wang S."/>
            <person name="Wang H."/>
            <person name="Wang A."/>
            <person name="Jiang F."/>
            <person name="Liu H."/>
            <person name="Zhao H."/>
            <person name="Xu D."/>
            <person name="Zhang Y."/>
        </authorList>
    </citation>
    <scope>NUCLEOTIDE SEQUENCE [LARGE SCALE GENOMIC DNA]</scope>
    <source>
        <strain evidence="2">cv. Niubang</strain>
    </source>
</reference>
<organism evidence="1 2">
    <name type="scientific">Arctium lappa</name>
    <name type="common">Greater burdock</name>
    <name type="synonym">Lappa major</name>
    <dbReference type="NCBI Taxonomy" id="4217"/>
    <lineage>
        <taxon>Eukaryota</taxon>
        <taxon>Viridiplantae</taxon>
        <taxon>Streptophyta</taxon>
        <taxon>Embryophyta</taxon>
        <taxon>Tracheophyta</taxon>
        <taxon>Spermatophyta</taxon>
        <taxon>Magnoliopsida</taxon>
        <taxon>eudicotyledons</taxon>
        <taxon>Gunneridae</taxon>
        <taxon>Pentapetalae</taxon>
        <taxon>asterids</taxon>
        <taxon>campanulids</taxon>
        <taxon>Asterales</taxon>
        <taxon>Asteraceae</taxon>
        <taxon>Carduoideae</taxon>
        <taxon>Cardueae</taxon>
        <taxon>Arctiinae</taxon>
        <taxon>Arctium</taxon>
    </lineage>
</organism>
<accession>A0ACB9C131</accession>
<evidence type="ECO:0000313" key="1">
    <source>
        <dbReference type="EMBL" id="KAI3727899.1"/>
    </source>
</evidence>
<sequence length="235" mass="27326">MNLFSLTHRNSFLLWFVGFLARPIIIGVTKYKFDRFSASELRFTYVYLIFFINPKQGAECDHLQSQSSLPLLSKPYRMDSFMKHITRNPNISRWRSYIFSFGRKNDACVPLNAAVLDANNKSYLLDRIESLEDRLIQLSLEIETQRTSRTSATTSTVSRSRELPVSSYPVFNNPKPKCNRVHSDVLSINNGCELEKIPERLERKQKRRNGKRNGDDHKNGKKKTHNWSHLKILGC</sequence>
<keyword evidence="2" id="KW-1185">Reference proteome</keyword>
<dbReference type="EMBL" id="CM042051">
    <property type="protein sequence ID" value="KAI3727899.1"/>
    <property type="molecule type" value="Genomic_DNA"/>
</dbReference>
<gene>
    <name evidence="1" type="ORF">L6452_16521</name>
</gene>